<dbReference type="Proteomes" id="UP001267426">
    <property type="component" value="Unassembled WGS sequence"/>
</dbReference>
<dbReference type="PROSITE" id="PS51257">
    <property type="entry name" value="PROKAR_LIPOPROTEIN"/>
    <property type="match status" value="1"/>
</dbReference>
<keyword evidence="1" id="KW-0732">Signal</keyword>
<feature type="chain" id="PRO_5045843327" evidence="1">
    <location>
        <begin position="23"/>
        <end position="216"/>
    </location>
</feature>
<proteinExistence type="predicted"/>
<organism evidence="2 3">
    <name type="scientific">Rubrivirga litoralis</name>
    <dbReference type="NCBI Taxonomy" id="3075598"/>
    <lineage>
        <taxon>Bacteria</taxon>
        <taxon>Pseudomonadati</taxon>
        <taxon>Rhodothermota</taxon>
        <taxon>Rhodothermia</taxon>
        <taxon>Rhodothermales</taxon>
        <taxon>Rubricoccaceae</taxon>
        <taxon>Rubrivirga</taxon>
    </lineage>
</organism>
<comment type="caution">
    <text evidence="2">The sequence shown here is derived from an EMBL/GenBank/DDBJ whole genome shotgun (WGS) entry which is preliminary data.</text>
</comment>
<keyword evidence="3" id="KW-1185">Reference proteome</keyword>
<feature type="signal peptide" evidence="1">
    <location>
        <begin position="1"/>
        <end position="22"/>
    </location>
</feature>
<evidence type="ECO:0000313" key="2">
    <source>
        <dbReference type="EMBL" id="MDT0630959.1"/>
    </source>
</evidence>
<gene>
    <name evidence="2" type="ORF">RM540_04285</name>
</gene>
<accession>A0ABU3BNT5</accession>
<reference evidence="2 3" key="1">
    <citation type="submission" date="2023-09" db="EMBL/GenBank/DDBJ databases">
        <authorList>
            <person name="Rey-Velasco X."/>
        </authorList>
    </citation>
    <scope>NUCLEOTIDE SEQUENCE [LARGE SCALE GENOMIC DNA]</scope>
    <source>
        <strain evidence="2 3">F394</strain>
    </source>
</reference>
<dbReference type="EMBL" id="JAVRHT010000006">
    <property type="protein sequence ID" value="MDT0630959.1"/>
    <property type="molecule type" value="Genomic_DNA"/>
</dbReference>
<evidence type="ECO:0000313" key="3">
    <source>
        <dbReference type="Proteomes" id="UP001267426"/>
    </source>
</evidence>
<protein>
    <submittedName>
        <fullName evidence="2">Uncharacterized protein</fullName>
    </submittedName>
</protein>
<name>A0ABU3BNT5_9BACT</name>
<dbReference type="RefSeq" id="WP_311662296.1">
    <property type="nucleotide sequence ID" value="NZ_JAVRHT010000006.1"/>
</dbReference>
<sequence length="216" mass="22399">MRLRLFALACLVPALAACVPYAVGTTPATTPAREVRPSVVFQIASEDRSLDEDDRPGGAQLMIGNGARLGLDDRSDVGFQILGLGSIVATYQRQFLGAPGADRGAAFIVGGGVVGTSHLHIEGTVVASPGPLSFARRVTPYFGARVQDLTPFSGDALNTQPAVGGFFGARLGWPDLAVSPEVGVFYSPTPLRGTENVVVVPSVTLRGARLAKALGL</sequence>
<evidence type="ECO:0000256" key="1">
    <source>
        <dbReference type="SAM" id="SignalP"/>
    </source>
</evidence>